<evidence type="ECO:0000313" key="2">
    <source>
        <dbReference type="Proteomes" id="UP000185753"/>
    </source>
</evidence>
<accession>A0A1A7RAN8</accession>
<comment type="caution">
    <text evidence="1">The sequence shown here is derived from an EMBL/GenBank/DDBJ whole genome shotgun (WGS) entry which is preliminary data.</text>
</comment>
<dbReference type="Proteomes" id="UP000185753">
    <property type="component" value="Unassembled WGS sequence"/>
</dbReference>
<organism evidence="1 2">
    <name type="scientific">Acinetobacter gandensis</name>
    <dbReference type="NCBI Taxonomy" id="1443941"/>
    <lineage>
        <taxon>Bacteria</taxon>
        <taxon>Pseudomonadati</taxon>
        <taxon>Pseudomonadota</taxon>
        <taxon>Gammaproteobacteria</taxon>
        <taxon>Moraxellales</taxon>
        <taxon>Moraxellaceae</taxon>
        <taxon>Acinetobacter</taxon>
    </lineage>
</organism>
<protein>
    <submittedName>
        <fullName evidence="1">Uncharacterized protein</fullName>
    </submittedName>
</protein>
<dbReference type="AlphaFoldDB" id="A0A1A7RAN8"/>
<reference evidence="2" key="1">
    <citation type="submission" date="2016-06" db="EMBL/GenBank/DDBJ databases">
        <authorList>
            <person name="Radolfova-Krizova L."/>
            <person name="Nemec A."/>
        </authorList>
    </citation>
    <scope>NUCLEOTIDE SEQUENCE [LARGE SCALE GENOMIC DNA]</scope>
    <source>
        <strain evidence="2">ANC 4275</strain>
    </source>
</reference>
<evidence type="ECO:0000313" key="1">
    <source>
        <dbReference type="EMBL" id="OBX29325.1"/>
    </source>
</evidence>
<keyword evidence="2" id="KW-1185">Reference proteome</keyword>
<gene>
    <name evidence="1" type="ORF">A9J31_14325</name>
</gene>
<dbReference type="EMBL" id="LZDS01000010">
    <property type="protein sequence ID" value="OBX29325.1"/>
    <property type="molecule type" value="Genomic_DNA"/>
</dbReference>
<sequence length="155" mass="18263">MIAIVGLGGYFYAYPAYQLTQEEDKIRQSMKQIPNQSRTQNLENIYGYTAQAEMLNQYPNYIVYIRFDELSDQTAPESVQAIIREFSCDSLNRLKNNSELVRKATLNVIKDDQHQFQYILKNKLGYEIFKYQQVMENCPNIAELYAYQNDEEIKN</sequence>
<proteinExistence type="predicted"/>
<dbReference type="STRING" id="1443941.A9J31_14325"/>
<name>A0A1A7RAN8_9GAMM</name>